<evidence type="ECO:0000313" key="2">
    <source>
        <dbReference type="EMBL" id="CAA9529703.1"/>
    </source>
</evidence>
<organism evidence="2">
    <name type="scientific">uncultured Sphingomonas sp</name>
    <dbReference type="NCBI Taxonomy" id="158754"/>
    <lineage>
        <taxon>Bacteria</taxon>
        <taxon>Pseudomonadati</taxon>
        <taxon>Pseudomonadota</taxon>
        <taxon>Alphaproteobacteria</taxon>
        <taxon>Sphingomonadales</taxon>
        <taxon>Sphingomonadaceae</taxon>
        <taxon>Sphingomonas</taxon>
        <taxon>environmental samples</taxon>
    </lineage>
</organism>
<dbReference type="AlphaFoldDB" id="A0A6J4TR88"/>
<feature type="non-terminal residue" evidence="2">
    <location>
        <position position="1"/>
    </location>
</feature>
<sequence length="112" mass="11400">DDAGTPWPLVHDQDPVGSLGSDLGDHARRGRARQGLSGNLPRRDGLAVLPGVRRRGVPGGRQAAGLGAPDRAAEAGAGARQADQAACPCRPSLPPVRAVGRHDSSPVNPPAL</sequence>
<feature type="region of interest" description="Disordered" evidence="1">
    <location>
        <begin position="1"/>
        <end position="112"/>
    </location>
</feature>
<feature type="non-terminal residue" evidence="2">
    <location>
        <position position="112"/>
    </location>
</feature>
<proteinExistence type="predicted"/>
<name>A0A6J4TR88_9SPHN</name>
<feature type="compositionally biased region" description="Low complexity" evidence="1">
    <location>
        <begin position="60"/>
        <end position="86"/>
    </location>
</feature>
<evidence type="ECO:0000256" key="1">
    <source>
        <dbReference type="SAM" id="MobiDB-lite"/>
    </source>
</evidence>
<dbReference type="EMBL" id="CADCWA010000174">
    <property type="protein sequence ID" value="CAA9529703.1"/>
    <property type="molecule type" value="Genomic_DNA"/>
</dbReference>
<protein>
    <submittedName>
        <fullName evidence="2">Uncharacterized protein</fullName>
    </submittedName>
</protein>
<reference evidence="2" key="1">
    <citation type="submission" date="2020-02" db="EMBL/GenBank/DDBJ databases">
        <authorList>
            <person name="Meier V. D."/>
        </authorList>
    </citation>
    <scope>NUCLEOTIDE SEQUENCE</scope>
    <source>
        <strain evidence="2">AVDCRST_MAG31</strain>
    </source>
</reference>
<accession>A0A6J4TR88</accession>
<gene>
    <name evidence="2" type="ORF">AVDCRST_MAG31-2263</name>
</gene>